<keyword evidence="4" id="KW-0521">NADP</keyword>
<dbReference type="PANTHER" id="PTHR43303:SF4">
    <property type="entry name" value="NADPH DEHYDROGENASE C23G7.10C-RELATED"/>
    <property type="match status" value="1"/>
</dbReference>
<protein>
    <submittedName>
        <fullName evidence="7">NADH:flavin oxidoreductase/NADH oxidase domain-containing protein</fullName>
    </submittedName>
</protein>
<gene>
    <name evidence="7" type="ORF">RGR602_PC02032</name>
</gene>
<dbReference type="Pfam" id="PF00724">
    <property type="entry name" value="Oxidored_FMN"/>
    <property type="match status" value="1"/>
</dbReference>
<keyword evidence="7" id="KW-0614">Plasmid</keyword>
<name>A0A0B4XH46_9HYPH</name>
<dbReference type="InterPro" id="IPR044152">
    <property type="entry name" value="YqjM-like"/>
</dbReference>
<keyword evidence="2" id="KW-0285">Flavoprotein</keyword>
<keyword evidence="3" id="KW-0288">FMN</keyword>
<dbReference type="HOGENOM" id="CLU_1389246_0_0_5"/>
<accession>A0A0B4XH46</accession>
<evidence type="ECO:0000256" key="5">
    <source>
        <dbReference type="ARBA" id="ARBA00023002"/>
    </source>
</evidence>
<dbReference type="EMBL" id="CP006880">
    <property type="protein sequence ID" value="AJD46055.1"/>
    <property type="molecule type" value="Genomic_DNA"/>
</dbReference>
<geneLocation type="plasmid" evidence="7 8">
    <name>pRgalR602c</name>
</geneLocation>
<dbReference type="Proteomes" id="UP000031368">
    <property type="component" value="Plasmid pRgalR602c"/>
</dbReference>
<evidence type="ECO:0000256" key="3">
    <source>
        <dbReference type="ARBA" id="ARBA00022643"/>
    </source>
</evidence>
<dbReference type="KEGG" id="rga:RGR602_PC02032"/>
<evidence type="ECO:0000313" key="8">
    <source>
        <dbReference type="Proteomes" id="UP000031368"/>
    </source>
</evidence>
<dbReference type="PANTHER" id="PTHR43303">
    <property type="entry name" value="NADPH DEHYDROGENASE C23G7.10C-RELATED"/>
    <property type="match status" value="1"/>
</dbReference>
<organism evidence="7 8">
    <name type="scientific">Rhizobium gallicum bv. gallicum R602sp</name>
    <dbReference type="NCBI Taxonomy" id="1041138"/>
    <lineage>
        <taxon>Bacteria</taxon>
        <taxon>Pseudomonadati</taxon>
        <taxon>Pseudomonadota</taxon>
        <taxon>Alphaproteobacteria</taxon>
        <taxon>Hyphomicrobiales</taxon>
        <taxon>Rhizobiaceae</taxon>
        <taxon>Rhizobium/Agrobacterium group</taxon>
        <taxon>Rhizobium</taxon>
    </lineage>
</organism>
<evidence type="ECO:0000256" key="2">
    <source>
        <dbReference type="ARBA" id="ARBA00022630"/>
    </source>
</evidence>
<dbReference type="InterPro" id="IPR013785">
    <property type="entry name" value="Aldolase_TIM"/>
</dbReference>
<evidence type="ECO:0000256" key="1">
    <source>
        <dbReference type="ARBA" id="ARBA00001917"/>
    </source>
</evidence>
<dbReference type="GO" id="GO:0050661">
    <property type="term" value="F:NADP binding"/>
    <property type="evidence" value="ECO:0007669"/>
    <property type="project" value="InterPro"/>
</dbReference>
<evidence type="ECO:0000256" key="4">
    <source>
        <dbReference type="ARBA" id="ARBA00022857"/>
    </source>
</evidence>
<dbReference type="Gene3D" id="3.20.20.70">
    <property type="entry name" value="Aldolase class I"/>
    <property type="match status" value="1"/>
</dbReference>
<dbReference type="GO" id="GO:0003959">
    <property type="term" value="F:NADPH dehydrogenase activity"/>
    <property type="evidence" value="ECO:0007669"/>
    <property type="project" value="InterPro"/>
</dbReference>
<evidence type="ECO:0000313" key="7">
    <source>
        <dbReference type="EMBL" id="AJD46055.1"/>
    </source>
</evidence>
<dbReference type="GO" id="GO:0010181">
    <property type="term" value="F:FMN binding"/>
    <property type="evidence" value="ECO:0007669"/>
    <property type="project" value="InterPro"/>
</dbReference>
<dbReference type="InterPro" id="IPR001155">
    <property type="entry name" value="OxRdtase_FMN_N"/>
</dbReference>
<dbReference type="SUPFAM" id="SSF51395">
    <property type="entry name" value="FMN-linked oxidoreductases"/>
    <property type="match status" value="1"/>
</dbReference>
<proteinExistence type="predicted"/>
<reference evidence="7 8" key="1">
    <citation type="submission" date="2013-11" db="EMBL/GenBank/DDBJ databases">
        <title>Complete genome sequence of Rhizobium gallicum bv. gallicum R602.</title>
        <authorList>
            <person name="Bustos P."/>
            <person name="Santamaria R.I."/>
            <person name="Lozano L."/>
            <person name="Acosta J.L."/>
            <person name="Ormeno-Orrillo E."/>
            <person name="Rogel M.A."/>
            <person name="Romero D."/>
            <person name="Cevallos M.A."/>
            <person name="Martinez-Romero E."/>
            <person name="Gonzalez V."/>
        </authorList>
    </citation>
    <scope>NUCLEOTIDE SEQUENCE [LARGE SCALE GENOMIC DNA]</scope>
    <source>
        <strain evidence="7 8">R602</strain>
        <plasmid evidence="7 8">pRgalR602c</plasmid>
    </source>
</reference>
<keyword evidence="5" id="KW-0560">Oxidoreductase</keyword>
<feature type="domain" description="NADH:flavin oxidoreductase/NADH oxidase N-terminal" evidence="6">
    <location>
        <begin position="45"/>
        <end position="119"/>
    </location>
</feature>
<dbReference type="AlphaFoldDB" id="A0A0B4XH46"/>
<sequence length="196" mass="20765">MGNLLSLLKRSSAQFIRPIHAERRDAPKPNRGFADVPVSAIDGVPNEWHSVHLTSLARGGAGQLTSKPQLSPEGRITPGCTGLWSDAQAQAFAPIVAGIEKADAVAGIQIGHAGHKASAKPALGRGQSYRRGRSARLGDHRTLCHCIRRRSVEGATGNQPDSFDRSWGTAVVGVMDKIKALGVHRHSVISSTTAFA</sequence>
<comment type="cofactor">
    <cofactor evidence="1">
        <name>FMN</name>
        <dbReference type="ChEBI" id="CHEBI:58210"/>
    </cofactor>
</comment>
<evidence type="ECO:0000259" key="6">
    <source>
        <dbReference type="Pfam" id="PF00724"/>
    </source>
</evidence>
<keyword evidence="8" id="KW-1185">Reference proteome</keyword>